<dbReference type="GO" id="GO:0043024">
    <property type="term" value="F:ribosomal small subunit binding"/>
    <property type="evidence" value="ECO:0007669"/>
    <property type="project" value="TreeGrafter"/>
</dbReference>
<dbReference type="NCBIfam" id="TIGR00436">
    <property type="entry name" value="era"/>
    <property type="match status" value="1"/>
</dbReference>
<comment type="similarity">
    <text evidence="1 6">Belongs to the TRAFAC class TrmE-Era-EngA-EngB-Septin-like GTPase superfamily. Era GTPase family.</text>
</comment>
<evidence type="ECO:0000256" key="2">
    <source>
        <dbReference type="ARBA" id="ARBA00020484"/>
    </source>
</evidence>
<name>A0A7V2SWM0_9BACT</name>
<dbReference type="GO" id="GO:0000028">
    <property type="term" value="P:ribosomal small subunit assembly"/>
    <property type="evidence" value="ECO:0007669"/>
    <property type="project" value="TreeGrafter"/>
</dbReference>
<evidence type="ECO:0000256" key="6">
    <source>
        <dbReference type="PROSITE-ProRule" id="PRU01050"/>
    </source>
</evidence>
<feature type="region of interest" description="G2" evidence="6">
    <location>
        <begin position="45"/>
        <end position="49"/>
    </location>
</feature>
<evidence type="ECO:0000256" key="3">
    <source>
        <dbReference type="ARBA" id="ARBA00022519"/>
    </source>
</evidence>
<evidence type="ECO:0000256" key="4">
    <source>
        <dbReference type="ARBA" id="ARBA00022741"/>
    </source>
</evidence>
<feature type="region of interest" description="G4" evidence="6">
    <location>
        <begin position="128"/>
        <end position="131"/>
    </location>
</feature>
<feature type="domain" description="Era-type G" evidence="7">
    <location>
        <begin position="11"/>
        <end position="178"/>
    </location>
</feature>
<dbReference type="PRINTS" id="PR00326">
    <property type="entry name" value="GTP1OBG"/>
</dbReference>
<dbReference type="CDD" id="cd04163">
    <property type="entry name" value="Era"/>
    <property type="match status" value="1"/>
</dbReference>
<protein>
    <recommendedName>
        <fullName evidence="2">GTPase Era</fullName>
    </recommendedName>
</protein>
<proteinExistence type="inferred from homology"/>
<keyword evidence="3" id="KW-1003">Cell membrane</keyword>
<evidence type="ECO:0000256" key="1">
    <source>
        <dbReference type="ARBA" id="ARBA00007921"/>
    </source>
</evidence>
<dbReference type="PROSITE" id="PS51713">
    <property type="entry name" value="G_ERA"/>
    <property type="match status" value="1"/>
</dbReference>
<keyword evidence="3" id="KW-0472">Membrane</keyword>
<dbReference type="FunFam" id="3.40.50.300:FF:000094">
    <property type="entry name" value="GTPase Era"/>
    <property type="match status" value="1"/>
</dbReference>
<dbReference type="Pfam" id="PF01926">
    <property type="entry name" value="MMR_HSR1"/>
    <property type="match status" value="1"/>
</dbReference>
<evidence type="ECO:0000259" key="7">
    <source>
        <dbReference type="PROSITE" id="PS51713"/>
    </source>
</evidence>
<accession>A0A7V2SWM0</accession>
<dbReference type="AlphaFoldDB" id="A0A7V2SWM0"/>
<dbReference type="InterPro" id="IPR006073">
    <property type="entry name" value="GTP-bd"/>
</dbReference>
<feature type="region of interest" description="G3" evidence="6">
    <location>
        <begin position="66"/>
        <end position="69"/>
    </location>
</feature>
<dbReference type="PANTHER" id="PTHR42698:SF1">
    <property type="entry name" value="GTPASE ERA, MITOCHONDRIAL"/>
    <property type="match status" value="1"/>
</dbReference>
<dbReference type="Gene3D" id="3.40.50.300">
    <property type="entry name" value="P-loop containing nucleotide triphosphate hydrolases"/>
    <property type="match status" value="1"/>
</dbReference>
<dbReference type="InterPro" id="IPR030388">
    <property type="entry name" value="G_ERA_dom"/>
</dbReference>
<dbReference type="NCBIfam" id="TIGR00231">
    <property type="entry name" value="small_GTP"/>
    <property type="match status" value="1"/>
</dbReference>
<comment type="caution">
    <text evidence="8">The sequence shown here is derived from an EMBL/GenBank/DDBJ whole genome shotgun (WGS) entry which is preliminary data.</text>
</comment>
<feature type="region of interest" description="G1" evidence="6">
    <location>
        <begin position="19"/>
        <end position="26"/>
    </location>
</feature>
<dbReference type="InterPro" id="IPR027417">
    <property type="entry name" value="P-loop_NTPase"/>
</dbReference>
<dbReference type="InterPro" id="IPR005662">
    <property type="entry name" value="GTPase_Era-like"/>
</dbReference>
<sequence>MDSDPHRSLFKSGFVAIIGAPNVGKSTLLNQLLGEKVAIVTPKPQTTRKQIRGILSGENFQIVFLDTPGIHDSKQLLNKMLVKWATSALEDVDLILFVVDVTKRNKADELGILDLLKRVRKPVICVINKIDRVAKESLLPIIDSLKEAYPFEAIVPISAKYNDGIDRVLDEILRLLPEGPRFYEEDIK</sequence>
<reference evidence="8" key="1">
    <citation type="journal article" date="2020" name="mSystems">
        <title>Genome- and Community-Level Interaction Insights into Carbon Utilization and Element Cycling Functions of Hydrothermarchaeota in Hydrothermal Sediment.</title>
        <authorList>
            <person name="Zhou Z."/>
            <person name="Liu Y."/>
            <person name="Xu W."/>
            <person name="Pan J."/>
            <person name="Luo Z.H."/>
            <person name="Li M."/>
        </authorList>
    </citation>
    <scope>NUCLEOTIDE SEQUENCE [LARGE SCALE GENOMIC DNA]</scope>
    <source>
        <strain evidence="8">HyVt-503</strain>
    </source>
</reference>
<dbReference type="InterPro" id="IPR005225">
    <property type="entry name" value="Small_GTP-bd"/>
</dbReference>
<evidence type="ECO:0000313" key="8">
    <source>
        <dbReference type="EMBL" id="HFC47101.1"/>
    </source>
</evidence>
<keyword evidence="5 6" id="KW-0342">GTP-binding</keyword>
<dbReference type="Proteomes" id="UP000885797">
    <property type="component" value="Unassembled WGS sequence"/>
</dbReference>
<dbReference type="SUPFAM" id="SSF52540">
    <property type="entry name" value="P-loop containing nucleoside triphosphate hydrolases"/>
    <property type="match status" value="1"/>
</dbReference>
<dbReference type="PANTHER" id="PTHR42698">
    <property type="entry name" value="GTPASE ERA"/>
    <property type="match status" value="1"/>
</dbReference>
<dbReference type="EMBL" id="DRND01000348">
    <property type="protein sequence ID" value="HFC47101.1"/>
    <property type="molecule type" value="Genomic_DNA"/>
</dbReference>
<dbReference type="GO" id="GO:0019843">
    <property type="term" value="F:rRNA binding"/>
    <property type="evidence" value="ECO:0007669"/>
    <property type="project" value="TreeGrafter"/>
</dbReference>
<dbReference type="GO" id="GO:0005829">
    <property type="term" value="C:cytosol"/>
    <property type="evidence" value="ECO:0007669"/>
    <property type="project" value="TreeGrafter"/>
</dbReference>
<evidence type="ECO:0000256" key="5">
    <source>
        <dbReference type="ARBA" id="ARBA00023134"/>
    </source>
</evidence>
<keyword evidence="4 6" id="KW-0547">Nucleotide-binding</keyword>
<gene>
    <name evidence="8" type="primary">era</name>
    <name evidence="8" type="ORF">ENJ63_04385</name>
</gene>
<dbReference type="GO" id="GO:0005525">
    <property type="term" value="F:GTP binding"/>
    <property type="evidence" value="ECO:0007669"/>
    <property type="project" value="UniProtKB-UniRule"/>
</dbReference>
<keyword evidence="3" id="KW-0997">Cell inner membrane</keyword>
<feature type="region of interest" description="G5" evidence="6">
    <location>
        <begin position="157"/>
        <end position="159"/>
    </location>
</feature>
<feature type="non-terminal residue" evidence="8">
    <location>
        <position position="188"/>
    </location>
</feature>
<organism evidence="8">
    <name type="scientific">Dissulfuribacter thermophilus</name>
    <dbReference type="NCBI Taxonomy" id="1156395"/>
    <lineage>
        <taxon>Bacteria</taxon>
        <taxon>Pseudomonadati</taxon>
        <taxon>Thermodesulfobacteriota</taxon>
        <taxon>Dissulfuribacteria</taxon>
        <taxon>Dissulfuribacterales</taxon>
        <taxon>Dissulfuribacteraceae</taxon>
        <taxon>Dissulfuribacter</taxon>
    </lineage>
</organism>